<proteinExistence type="predicted"/>
<protein>
    <recommendedName>
        <fullName evidence="3">BTB domain-containing protein</fullName>
    </recommendedName>
</protein>
<gene>
    <name evidence="1" type="ORF">C1645_880441</name>
</gene>
<evidence type="ECO:0000313" key="2">
    <source>
        <dbReference type="Proteomes" id="UP000265703"/>
    </source>
</evidence>
<dbReference type="SUPFAM" id="SSF54695">
    <property type="entry name" value="POZ domain"/>
    <property type="match status" value="1"/>
</dbReference>
<evidence type="ECO:0008006" key="3">
    <source>
        <dbReference type="Google" id="ProtNLM"/>
    </source>
</evidence>
<sequence length="133" mass="15892">MDDNKLLPKLSQNLLKILSDEEYYDITIKNDGTLAHIKLPEILPEIFPIILRYIYIGRLFLEEYDISDNINILDAAKLFSDPTSFSKDDIDTLKNTLQQLIPFIRFYNLTSKEFSKEFSKYFLTWKFYLRIYM</sequence>
<name>A0A397SF82_9GLOM</name>
<keyword evidence="2" id="KW-1185">Reference proteome</keyword>
<dbReference type="InterPro" id="IPR011333">
    <property type="entry name" value="SKP1/BTB/POZ_sf"/>
</dbReference>
<dbReference type="STRING" id="658196.A0A397SF82"/>
<dbReference type="AlphaFoldDB" id="A0A397SF82"/>
<evidence type="ECO:0000313" key="1">
    <source>
        <dbReference type="EMBL" id="RIA83519.1"/>
    </source>
</evidence>
<organism evidence="1 2">
    <name type="scientific">Glomus cerebriforme</name>
    <dbReference type="NCBI Taxonomy" id="658196"/>
    <lineage>
        <taxon>Eukaryota</taxon>
        <taxon>Fungi</taxon>
        <taxon>Fungi incertae sedis</taxon>
        <taxon>Mucoromycota</taxon>
        <taxon>Glomeromycotina</taxon>
        <taxon>Glomeromycetes</taxon>
        <taxon>Glomerales</taxon>
        <taxon>Glomeraceae</taxon>
        <taxon>Glomus</taxon>
    </lineage>
</organism>
<reference evidence="1 2" key="1">
    <citation type="submission" date="2018-06" db="EMBL/GenBank/DDBJ databases">
        <title>Comparative genomics reveals the genomic features of Rhizophagus irregularis, R. cerebriforme, R. diaphanum and Gigaspora rosea, and their symbiotic lifestyle signature.</title>
        <authorList>
            <person name="Morin E."/>
            <person name="San Clemente H."/>
            <person name="Chen E.C.H."/>
            <person name="De La Providencia I."/>
            <person name="Hainaut M."/>
            <person name="Kuo A."/>
            <person name="Kohler A."/>
            <person name="Murat C."/>
            <person name="Tang N."/>
            <person name="Roy S."/>
            <person name="Loubradou J."/>
            <person name="Henrissat B."/>
            <person name="Grigoriev I.V."/>
            <person name="Corradi N."/>
            <person name="Roux C."/>
            <person name="Martin F.M."/>
        </authorList>
    </citation>
    <scope>NUCLEOTIDE SEQUENCE [LARGE SCALE GENOMIC DNA]</scope>
    <source>
        <strain evidence="1 2">DAOM 227022</strain>
    </source>
</reference>
<comment type="caution">
    <text evidence="1">The sequence shown here is derived from an EMBL/GenBank/DDBJ whole genome shotgun (WGS) entry which is preliminary data.</text>
</comment>
<dbReference type="Proteomes" id="UP000265703">
    <property type="component" value="Unassembled WGS sequence"/>
</dbReference>
<accession>A0A397SF82</accession>
<dbReference type="EMBL" id="QKYT01000565">
    <property type="protein sequence ID" value="RIA83519.1"/>
    <property type="molecule type" value="Genomic_DNA"/>
</dbReference>